<evidence type="ECO:0000256" key="5">
    <source>
        <dbReference type="ARBA" id="ARBA00022692"/>
    </source>
</evidence>
<organism evidence="10 11">
    <name type="scientific">Dorea ammoniilytica</name>
    <dbReference type="NCBI Taxonomy" id="2981788"/>
    <lineage>
        <taxon>Bacteria</taxon>
        <taxon>Bacillati</taxon>
        <taxon>Bacillota</taxon>
        <taxon>Clostridia</taxon>
        <taxon>Lachnospirales</taxon>
        <taxon>Lachnospiraceae</taxon>
        <taxon>Dorea</taxon>
    </lineage>
</organism>
<feature type="transmembrane region" description="Helical" evidence="8">
    <location>
        <begin position="273"/>
        <end position="291"/>
    </location>
</feature>
<feature type="transmembrane region" description="Helical" evidence="8">
    <location>
        <begin position="12"/>
        <end position="30"/>
    </location>
</feature>
<proteinExistence type="predicted"/>
<evidence type="ECO:0000256" key="3">
    <source>
        <dbReference type="ARBA" id="ARBA00022475"/>
    </source>
</evidence>
<feature type="transmembrane region" description="Helical" evidence="8">
    <location>
        <begin position="67"/>
        <end position="89"/>
    </location>
</feature>
<evidence type="ECO:0000256" key="6">
    <source>
        <dbReference type="ARBA" id="ARBA00022989"/>
    </source>
</evidence>
<evidence type="ECO:0000313" key="11">
    <source>
        <dbReference type="Proteomes" id="UP001207605"/>
    </source>
</evidence>
<comment type="caution">
    <text evidence="10">The sequence shown here is derived from an EMBL/GenBank/DDBJ whole genome shotgun (WGS) entry which is preliminary data.</text>
</comment>
<keyword evidence="6 8" id="KW-1133">Transmembrane helix</keyword>
<feature type="transmembrane region" description="Helical" evidence="8">
    <location>
        <begin position="243"/>
        <end position="261"/>
    </location>
</feature>
<dbReference type="Proteomes" id="UP001207605">
    <property type="component" value="Unassembled WGS sequence"/>
</dbReference>
<evidence type="ECO:0000256" key="1">
    <source>
        <dbReference type="ARBA" id="ARBA00004429"/>
    </source>
</evidence>
<keyword evidence="11" id="KW-1185">Reference proteome</keyword>
<evidence type="ECO:0000256" key="7">
    <source>
        <dbReference type="ARBA" id="ARBA00023136"/>
    </source>
</evidence>
<dbReference type="EMBL" id="JAOQJV010000024">
    <property type="protein sequence ID" value="MCU6701047.1"/>
    <property type="molecule type" value="Genomic_DNA"/>
</dbReference>
<reference evidence="10 11" key="1">
    <citation type="journal article" date="2021" name="ISME Commun">
        <title>Automated analysis of genomic sequences facilitates high-throughput and comprehensive description of bacteria.</title>
        <authorList>
            <person name="Hitch T.C.A."/>
        </authorList>
    </citation>
    <scope>NUCLEOTIDE SEQUENCE [LARGE SCALE GENOMIC DNA]</scope>
    <source>
        <strain evidence="10 11">Sanger_02</strain>
    </source>
</reference>
<keyword evidence="5 8" id="KW-0812">Transmembrane</keyword>
<accession>A0ABT2S9F2</accession>
<feature type="transmembrane region" description="Helical" evidence="8">
    <location>
        <begin position="203"/>
        <end position="223"/>
    </location>
</feature>
<keyword evidence="7 8" id="KW-0472">Membrane</keyword>
<feature type="transmembrane region" description="Helical" evidence="8">
    <location>
        <begin position="356"/>
        <end position="380"/>
    </location>
</feature>
<protein>
    <submittedName>
        <fullName evidence="10">MFS transporter</fullName>
    </submittedName>
</protein>
<dbReference type="PANTHER" id="PTHR23522:SF10">
    <property type="entry name" value="3-PHENYLPROPIONIC ACID TRANSPORTER-RELATED"/>
    <property type="match status" value="1"/>
</dbReference>
<evidence type="ECO:0000259" key="9">
    <source>
        <dbReference type="Pfam" id="PF12832"/>
    </source>
</evidence>
<gene>
    <name evidence="10" type="ORF">OCV65_12515</name>
</gene>
<feature type="transmembrane region" description="Helical" evidence="8">
    <location>
        <begin position="136"/>
        <end position="154"/>
    </location>
</feature>
<comment type="subcellular location">
    <subcellularLocation>
        <location evidence="1">Cell inner membrane</location>
        <topology evidence="1">Multi-pass membrane protein</topology>
    </subcellularLocation>
</comment>
<dbReference type="RefSeq" id="WP_262582326.1">
    <property type="nucleotide sequence ID" value="NZ_JAOQJV010000024.1"/>
</dbReference>
<evidence type="ECO:0000256" key="8">
    <source>
        <dbReference type="SAM" id="Phobius"/>
    </source>
</evidence>
<evidence type="ECO:0000256" key="2">
    <source>
        <dbReference type="ARBA" id="ARBA00022448"/>
    </source>
</evidence>
<feature type="transmembrane region" description="Helical" evidence="8">
    <location>
        <begin position="36"/>
        <end position="60"/>
    </location>
</feature>
<feature type="domain" description="Major facilitator superfamily associated" evidence="9">
    <location>
        <begin position="6"/>
        <end position="356"/>
    </location>
</feature>
<dbReference type="PANTHER" id="PTHR23522">
    <property type="entry name" value="BLL5896 PROTEIN"/>
    <property type="match status" value="1"/>
</dbReference>
<evidence type="ECO:0000256" key="4">
    <source>
        <dbReference type="ARBA" id="ARBA00022519"/>
    </source>
</evidence>
<feature type="transmembrane region" description="Helical" evidence="8">
    <location>
        <begin position="95"/>
        <end position="115"/>
    </location>
</feature>
<evidence type="ECO:0000313" key="10">
    <source>
        <dbReference type="EMBL" id="MCU6701047.1"/>
    </source>
</evidence>
<name>A0ABT2S9F2_9FIRM</name>
<dbReference type="Gene3D" id="1.20.1250.20">
    <property type="entry name" value="MFS general substrate transporter like domains"/>
    <property type="match status" value="2"/>
</dbReference>
<keyword evidence="4" id="KW-0997">Cell inner membrane</keyword>
<dbReference type="InterPro" id="IPR024989">
    <property type="entry name" value="MFS_assoc_dom"/>
</dbReference>
<dbReference type="Pfam" id="PF12832">
    <property type="entry name" value="MFS_1_like"/>
    <property type="match status" value="1"/>
</dbReference>
<dbReference type="InterPro" id="IPR036259">
    <property type="entry name" value="MFS_trans_sf"/>
</dbReference>
<sequence>MNLTYRYSAIQFTHWASSTGAAVFATTYLLDKGIHSGVVGVLLALAGICSCLTQPVLASFADRTEKFVLTQMMIIMSALCGVCFILQLIPGIPVMLMAVFYMVSIWSSDAMVPLLNSISVAYNDAGYFVNYGAARGVGAVASAVSSLIVGWVIAKFGITWMLILLLAVRLESMIVLVGFPQIEQSRLLVREEQKSLSIYEFFIHYRWYCISLLGIAFLGMFHAMTENYLIVIMNALGGNSSHVGIALFIEGAVAAPAIFFYYKIRKLSSDTNLLKVAAVSFLIKAVGFYFAGNITTVYLLEVLQISSYALLAPAQVYYAKEKVKANDMIKGQAFMTAAYALGCSAGNFAGGQLLNWGVSAMLMAGIVMAFIGTVLVFAAVTKSDFS</sequence>
<keyword evidence="2" id="KW-0813">Transport</keyword>
<feature type="transmembrane region" description="Helical" evidence="8">
    <location>
        <begin position="160"/>
        <end position="182"/>
    </location>
</feature>
<dbReference type="SUPFAM" id="SSF103473">
    <property type="entry name" value="MFS general substrate transporter"/>
    <property type="match status" value="1"/>
</dbReference>
<keyword evidence="3" id="KW-1003">Cell membrane</keyword>